<dbReference type="AlphaFoldDB" id="A0A147IQM7"/>
<gene>
    <name evidence="7" type="ORF">NS355_10950</name>
</gene>
<evidence type="ECO:0000313" key="8">
    <source>
        <dbReference type="Proteomes" id="UP000073923"/>
    </source>
</evidence>
<dbReference type="SUPFAM" id="SSF102712">
    <property type="entry name" value="JAB1/MPN domain"/>
    <property type="match status" value="1"/>
</dbReference>
<keyword evidence="4" id="KW-0862">Zinc</keyword>
<dbReference type="PANTHER" id="PTHR30471:SF3">
    <property type="entry name" value="UPF0758 PROTEIN YEES-RELATED"/>
    <property type="match status" value="1"/>
</dbReference>
<dbReference type="PROSITE" id="PS50249">
    <property type="entry name" value="MPN"/>
    <property type="match status" value="1"/>
</dbReference>
<dbReference type="InterPro" id="IPR025657">
    <property type="entry name" value="RadC_JAB"/>
</dbReference>
<sequence length="132" mass="14097">MVVSRSPRPPLHIATRRDALALFGELDRGDREAMGIAYLGSERMLLGLRHVAGRHDSVTVPVVRIARDAILMGASAVLIAHNHPDGDTRPSPADLSLTRRLAQGLAALDVVLLDHLILGCGVVTSLREGGML</sequence>
<name>A0A147IQM7_9SPHN</name>
<keyword evidence="3" id="KW-0378">Hydrolase</keyword>
<dbReference type="Pfam" id="PF04002">
    <property type="entry name" value="RadC"/>
    <property type="match status" value="1"/>
</dbReference>
<dbReference type="Proteomes" id="UP000073923">
    <property type="component" value="Unassembled WGS sequence"/>
</dbReference>
<evidence type="ECO:0000256" key="5">
    <source>
        <dbReference type="ARBA" id="ARBA00023049"/>
    </source>
</evidence>
<evidence type="ECO:0000256" key="2">
    <source>
        <dbReference type="ARBA" id="ARBA00022723"/>
    </source>
</evidence>
<evidence type="ECO:0000256" key="1">
    <source>
        <dbReference type="ARBA" id="ARBA00022670"/>
    </source>
</evidence>
<evidence type="ECO:0000259" key="6">
    <source>
        <dbReference type="PROSITE" id="PS50249"/>
    </source>
</evidence>
<keyword evidence="5" id="KW-0482">Metalloprotease</keyword>
<evidence type="ECO:0000256" key="3">
    <source>
        <dbReference type="ARBA" id="ARBA00022801"/>
    </source>
</evidence>
<evidence type="ECO:0000256" key="4">
    <source>
        <dbReference type="ARBA" id="ARBA00022833"/>
    </source>
</evidence>
<dbReference type="Gene3D" id="3.40.140.10">
    <property type="entry name" value="Cytidine Deaminase, domain 2"/>
    <property type="match status" value="1"/>
</dbReference>
<dbReference type="GO" id="GO:0046872">
    <property type="term" value="F:metal ion binding"/>
    <property type="evidence" value="ECO:0007669"/>
    <property type="project" value="UniProtKB-KW"/>
</dbReference>
<dbReference type="InterPro" id="IPR037518">
    <property type="entry name" value="MPN"/>
</dbReference>
<reference evidence="7 8" key="1">
    <citation type="journal article" date="2016" name="Front. Microbiol.">
        <title>Genomic Resource of Rice Seed Associated Bacteria.</title>
        <authorList>
            <person name="Midha S."/>
            <person name="Bansal K."/>
            <person name="Sharma S."/>
            <person name="Kumar N."/>
            <person name="Patil P.P."/>
            <person name="Chaudhry V."/>
            <person name="Patil P.B."/>
        </authorList>
    </citation>
    <scope>NUCLEOTIDE SEQUENCE [LARGE SCALE GENOMIC DNA]</scope>
    <source>
        <strain evidence="7 8">NS355</strain>
    </source>
</reference>
<proteinExistence type="predicted"/>
<organism evidence="7 8">
    <name type="scientific">Sphingomonas yabuuchiae</name>
    <dbReference type="NCBI Taxonomy" id="172044"/>
    <lineage>
        <taxon>Bacteria</taxon>
        <taxon>Pseudomonadati</taxon>
        <taxon>Pseudomonadota</taxon>
        <taxon>Alphaproteobacteria</taxon>
        <taxon>Sphingomonadales</taxon>
        <taxon>Sphingomonadaceae</taxon>
        <taxon>Sphingomonas</taxon>
    </lineage>
</organism>
<dbReference type="PATRIC" id="fig|172044.3.peg.2166"/>
<keyword evidence="2" id="KW-0479">Metal-binding</keyword>
<dbReference type="GO" id="GO:0008237">
    <property type="term" value="F:metallopeptidase activity"/>
    <property type="evidence" value="ECO:0007669"/>
    <property type="project" value="UniProtKB-KW"/>
</dbReference>
<feature type="domain" description="MPN" evidence="6">
    <location>
        <begin position="11"/>
        <end position="132"/>
    </location>
</feature>
<accession>A0A147IQM7</accession>
<dbReference type="GO" id="GO:0006508">
    <property type="term" value="P:proteolysis"/>
    <property type="evidence" value="ECO:0007669"/>
    <property type="project" value="UniProtKB-KW"/>
</dbReference>
<evidence type="ECO:0000313" key="7">
    <source>
        <dbReference type="EMBL" id="KTT97709.1"/>
    </source>
</evidence>
<dbReference type="PANTHER" id="PTHR30471">
    <property type="entry name" value="DNA REPAIR PROTEIN RADC"/>
    <property type="match status" value="1"/>
</dbReference>
<dbReference type="InterPro" id="IPR001405">
    <property type="entry name" value="UPF0758"/>
</dbReference>
<dbReference type="EMBL" id="LDTF01000056">
    <property type="protein sequence ID" value="KTT97709.1"/>
    <property type="molecule type" value="Genomic_DNA"/>
</dbReference>
<comment type="caution">
    <text evidence="7">The sequence shown here is derived from an EMBL/GenBank/DDBJ whole genome shotgun (WGS) entry which is preliminary data.</text>
</comment>
<keyword evidence="1" id="KW-0645">Protease</keyword>
<protein>
    <recommendedName>
        <fullName evidence="6">MPN domain-containing protein</fullName>
    </recommendedName>
</protein>